<dbReference type="AlphaFoldDB" id="A0AA38FEG3"/>
<name>A0AA38FEG3_TAXCH</name>
<gene>
    <name evidence="2" type="ORF">KI387_030642</name>
</gene>
<dbReference type="Proteomes" id="UP000824469">
    <property type="component" value="Unassembled WGS sequence"/>
</dbReference>
<accession>A0AA38FEG3</accession>
<dbReference type="EMBL" id="JAHRHJ020000010">
    <property type="protein sequence ID" value="KAH9298960.1"/>
    <property type="molecule type" value="Genomic_DNA"/>
</dbReference>
<keyword evidence="3" id="KW-1185">Reference proteome</keyword>
<feature type="region of interest" description="Disordered" evidence="1">
    <location>
        <begin position="43"/>
        <end position="63"/>
    </location>
</feature>
<feature type="non-terminal residue" evidence="2">
    <location>
        <position position="63"/>
    </location>
</feature>
<sequence>MAANANPPPIATSLNMIPIPVDHLPVDAEEFWAHVMRLYEEQQESLSSAPGMEPTRRGMGWVN</sequence>
<evidence type="ECO:0000256" key="1">
    <source>
        <dbReference type="SAM" id="MobiDB-lite"/>
    </source>
</evidence>
<comment type="caution">
    <text evidence="2">The sequence shown here is derived from an EMBL/GenBank/DDBJ whole genome shotgun (WGS) entry which is preliminary data.</text>
</comment>
<protein>
    <submittedName>
        <fullName evidence="2">Uncharacterized protein</fullName>
    </submittedName>
</protein>
<proteinExistence type="predicted"/>
<organism evidence="2 3">
    <name type="scientific">Taxus chinensis</name>
    <name type="common">Chinese yew</name>
    <name type="synonym">Taxus wallichiana var. chinensis</name>
    <dbReference type="NCBI Taxonomy" id="29808"/>
    <lineage>
        <taxon>Eukaryota</taxon>
        <taxon>Viridiplantae</taxon>
        <taxon>Streptophyta</taxon>
        <taxon>Embryophyta</taxon>
        <taxon>Tracheophyta</taxon>
        <taxon>Spermatophyta</taxon>
        <taxon>Pinopsida</taxon>
        <taxon>Pinidae</taxon>
        <taxon>Conifers II</taxon>
        <taxon>Cupressales</taxon>
        <taxon>Taxaceae</taxon>
        <taxon>Taxus</taxon>
    </lineage>
</organism>
<evidence type="ECO:0000313" key="2">
    <source>
        <dbReference type="EMBL" id="KAH9298960.1"/>
    </source>
</evidence>
<reference evidence="2 3" key="1">
    <citation type="journal article" date="2021" name="Nat. Plants">
        <title>The Taxus genome provides insights into paclitaxel biosynthesis.</title>
        <authorList>
            <person name="Xiong X."/>
            <person name="Gou J."/>
            <person name="Liao Q."/>
            <person name="Li Y."/>
            <person name="Zhou Q."/>
            <person name="Bi G."/>
            <person name="Li C."/>
            <person name="Du R."/>
            <person name="Wang X."/>
            <person name="Sun T."/>
            <person name="Guo L."/>
            <person name="Liang H."/>
            <person name="Lu P."/>
            <person name="Wu Y."/>
            <person name="Zhang Z."/>
            <person name="Ro D.K."/>
            <person name="Shang Y."/>
            <person name="Huang S."/>
            <person name="Yan J."/>
        </authorList>
    </citation>
    <scope>NUCLEOTIDE SEQUENCE [LARGE SCALE GENOMIC DNA]</scope>
    <source>
        <strain evidence="2">Ta-2019</strain>
    </source>
</reference>
<evidence type="ECO:0000313" key="3">
    <source>
        <dbReference type="Proteomes" id="UP000824469"/>
    </source>
</evidence>